<keyword evidence="3 9" id="KW-0812">Transmembrane</keyword>
<feature type="transmembrane region" description="Helical" evidence="9">
    <location>
        <begin position="83"/>
        <end position="112"/>
    </location>
</feature>
<gene>
    <name evidence="10" type="primary">murJ</name>
    <name evidence="10" type="ORF">ACFSUQ_07130</name>
</gene>
<keyword evidence="2" id="KW-1003">Cell membrane</keyword>
<feature type="transmembrane region" description="Helical" evidence="9">
    <location>
        <begin position="327"/>
        <end position="347"/>
    </location>
</feature>
<feature type="transmembrane region" description="Helical" evidence="9">
    <location>
        <begin position="281"/>
        <end position="306"/>
    </location>
</feature>
<feature type="transmembrane region" description="Helical" evidence="9">
    <location>
        <begin position="359"/>
        <end position="380"/>
    </location>
</feature>
<evidence type="ECO:0000313" key="11">
    <source>
        <dbReference type="Proteomes" id="UP001597453"/>
    </source>
</evidence>
<feature type="transmembrane region" description="Helical" evidence="9">
    <location>
        <begin position="21"/>
        <end position="40"/>
    </location>
</feature>
<dbReference type="RefSeq" id="WP_066057298.1">
    <property type="nucleotide sequence ID" value="NZ_JBHUNF010000004.1"/>
</dbReference>
<dbReference type="InterPro" id="IPR004268">
    <property type="entry name" value="MurJ"/>
</dbReference>
<feature type="transmembrane region" description="Helical" evidence="9">
    <location>
        <begin position="124"/>
        <end position="145"/>
    </location>
</feature>
<comment type="caution">
    <text evidence="10">The sequence shown here is derived from an EMBL/GenBank/DDBJ whole genome shotgun (WGS) entry which is preliminary data.</text>
</comment>
<evidence type="ECO:0000256" key="2">
    <source>
        <dbReference type="ARBA" id="ARBA00022475"/>
    </source>
</evidence>
<feature type="region of interest" description="Disordered" evidence="8">
    <location>
        <begin position="541"/>
        <end position="564"/>
    </location>
</feature>
<name>A0ABW5RJY1_9MICO</name>
<feature type="transmembrane region" description="Helical" evidence="9">
    <location>
        <begin position="157"/>
        <end position="180"/>
    </location>
</feature>
<proteinExistence type="predicted"/>
<feature type="transmembrane region" description="Helical" evidence="9">
    <location>
        <begin position="493"/>
        <end position="514"/>
    </location>
</feature>
<accession>A0ABW5RJY1</accession>
<feature type="transmembrane region" description="Helical" evidence="9">
    <location>
        <begin position="419"/>
        <end position="438"/>
    </location>
</feature>
<evidence type="ECO:0000256" key="7">
    <source>
        <dbReference type="ARBA" id="ARBA00023136"/>
    </source>
</evidence>
<evidence type="ECO:0000256" key="1">
    <source>
        <dbReference type="ARBA" id="ARBA00004651"/>
    </source>
</evidence>
<evidence type="ECO:0000256" key="3">
    <source>
        <dbReference type="ARBA" id="ARBA00022692"/>
    </source>
</evidence>
<dbReference type="PANTHER" id="PTHR47019">
    <property type="entry name" value="LIPID II FLIPPASE MURJ"/>
    <property type="match status" value="1"/>
</dbReference>
<evidence type="ECO:0000256" key="9">
    <source>
        <dbReference type="SAM" id="Phobius"/>
    </source>
</evidence>
<dbReference type="PANTHER" id="PTHR47019:SF1">
    <property type="entry name" value="LIPID II FLIPPASE MURJ"/>
    <property type="match status" value="1"/>
</dbReference>
<protein>
    <submittedName>
        <fullName evidence="10">Murein biosynthesis integral membrane protein MurJ</fullName>
    </submittedName>
</protein>
<feature type="transmembrane region" description="Helical" evidence="9">
    <location>
        <begin position="52"/>
        <end position="71"/>
    </location>
</feature>
<organism evidence="10 11">
    <name type="scientific">Gulosibacter bifidus</name>
    <dbReference type="NCBI Taxonomy" id="272239"/>
    <lineage>
        <taxon>Bacteria</taxon>
        <taxon>Bacillati</taxon>
        <taxon>Actinomycetota</taxon>
        <taxon>Actinomycetes</taxon>
        <taxon>Micrococcales</taxon>
        <taxon>Microbacteriaceae</taxon>
        <taxon>Gulosibacter</taxon>
    </lineage>
</organism>
<keyword evidence="11" id="KW-1185">Reference proteome</keyword>
<dbReference type="PRINTS" id="PR01806">
    <property type="entry name" value="VIRFACTRMVIN"/>
</dbReference>
<feature type="transmembrane region" description="Helical" evidence="9">
    <location>
        <begin position="241"/>
        <end position="261"/>
    </location>
</feature>
<evidence type="ECO:0000256" key="5">
    <source>
        <dbReference type="ARBA" id="ARBA00022984"/>
    </source>
</evidence>
<evidence type="ECO:0000256" key="8">
    <source>
        <dbReference type="SAM" id="MobiDB-lite"/>
    </source>
</evidence>
<dbReference type="InterPro" id="IPR051050">
    <property type="entry name" value="Lipid_II_flippase_MurJ/MviN"/>
</dbReference>
<evidence type="ECO:0000256" key="4">
    <source>
        <dbReference type="ARBA" id="ARBA00022960"/>
    </source>
</evidence>
<keyword evidence="4" id="KW-0133">Cell shape</keyword>
<keyword evidence="7 9" id="KW-0472">Membrane</keyword>
<evidence type="ECO:0000256" key="6">
    <source>
        <dbReference type="ARBA" id="ARBA00022989"/>
    </source>
</evidence>
<feature type="transmembrane region" description="Helical" evidence="9">
    <location>
        <begin position="200"/>
        <end position="220"/>
    </location>
</feature>
<dbReference type="Proteomes" id="UP001597453">
    <property type="component" value="Unassembled WGS sequence"/>
</dbReference>
<comment type="subcellular location">
    <subcellularLocation>
        <location evidence="1">Cell membrane</location>
        <topology evidence="1">Multi-pass membrane protein</topology>
    </subcellularLocation>
</comment>
<keyword evidence="6 9" id="KW-1133">Transmembrane helix</keyword>
<reference evidence="11" key="1">
    <citation type="journal article" date="2019" name="Int. J. Syst. Evol. Microbiol.">
        <title>The Global Catalogue of Microorganisms (GCM) 10K type strain sequencing project: providing services to taxonomists for standard genome sequencing and annotation.</title>
        <authorList>
            <consortium name="The Broad Institute Genomics Platform"/>
            <consortium name="The Broad Institute Genome Sequencing Center for Infectious Disease"/>
            <person name="Wu L."/>
            <person name="Ma J."/>
        </authorList>
    </citation>
    <scope>NUCLEOTIDE SEQUENCE [LARGE SCALE GENOMIC DNA]</scope>
    <source>
        <strain evidence="11">TISTR 1511</strain>
    </source>
</reference>
<feature type="transmembrane region" description="Helical" evidence="9">
    <location>
        <begin position="459"/>
        <end position="481"/>
    </location>
</feature>
<evidence type="ECO:0000313" key="10">
    <source>
        <dbReference type="EMBL" id="MFD2675065.1"/>
    </source>
</evidence>
<dbReference type="EMBL" id="JBHUNF010000004">
    <property type="protein sequence ID" value="MFD2675065.1"/>
    <property type="molecule type" value="Genomic_DNA"/>
</dbReference>
<keyword evidence="5" id="KW-0573">Peptidoglycan synthesis</keyword>
<feature type="transmembrane region" description="Helical" evidence="9">
    <location>
        <begin position="392"/>
        <end position="413"/>
    </location>
</feature>
<sequence>MATGKNVLIMASGTLVSRVLGFVKAIVLAGTIGLVGSASADAFANANALPANVYQLISSGLLNAVLLPQIVRAMKQVDGGKTYINRLVTLSIVVLAAVTVIFTIGAPVLAWYYGMTLTSEQLGLVTAFAFWCVPQIFFYGLYSVVTEILNAREMFGPFAWAPVLNNVVAIAVLIAFGVVFGTDAAGLRPISDWDPMMIGFLGGGTTVGVALQAIVLFLFLRKAGYDYRPDFHFRGTGLGHAGKLAGWSLGVLFITQTVGWIETLMVNRAFGAAASLAANQNAWMIFMLPHSLITVSVATSLFTGLSSNAAERNLTAVTRDFGRGARSIIMFMIFSAVALMVISPAFARIFDAKDAGVDALATILCAALIGLVSFSLLFYTHRIYYAFEDTRAVFFLYVYTTPIQVIAMLVVGFLVPVDWIVVAITLVATVITILRMGIQLRGVTRYIGPINGERLGATTLKYLGIALPTACIGGVIVWLLGGYTAGGFARTGIAPAVLTCAVAGIAMVLVYFGLTIALRSPEIEAYAGPLLHKFERLRGRHSDSSHRHAANTVRPDDDELGTLLDNYTPQPNATGVTTPDIAVVQSVSNTTSSLPTRRELREYMRKKQREAYDRQVQQDDETLI</sequence>
<dbReference type="Pfam" id="PF03023">
    <property type="entry name" value="MurJ"/>
    <property type="match status" value="1"/>
</dbReference>